<dbReference type="NCBIfam" id="TIGR00045">
    <property type="entry name" value="glycerate kinase"/>
    <property type="match status" value="1"/>
</dbReference>
<dbReference type="EC" id="2.7.1.31" evidence="5"/>
<evidence type="ECO:0000256" key="3">
    <source>
        <dbReference type="ARBA" id="ARBA00022777"/>
    </source>
</evidence>
<evidence type="ECO:0000256" key="1">
    <source>
        <dbReference type="ARBA" id="ARBA00006284"/>
    </source>
</evidence>
<comment type="similarity">
    <text evidence="1 4">Belongs to the glycerate kinase type-1 family.</text>
</comment>
<keyword evidence="6" id="KW-1185">Reference proteome</keyword>
<keyword evidence="3 4" id="KW-0418">Kinase</keyword>
<organism evidence="5 6">
    <name type="scientific">Thalassotalea fonticola</name>
    <dbReference type="NCBI Taxonomy" id="3065649"/>
    <lineage>
        <taxon>Bacteria</taxon>
        <taxon>Pseudomonadati</taxon>
        <taxon>Pseudomonadota</taxon>
        <taxon>Gammaproteobacteria</taxon>
        <taxon>Alteromonadales</taxon>
        <taxon>Colwelliaceae</taxon>
        <taxon>Thalassotalea</taxon>
    </lineage>
</organism>
<dbReference type="PANTHER" id="PTHR21599">
    <property type="entry name" value="GLYCERATE KINASE"/>
    <property type="match status" value="1"/>
</dbReference>
<keyword evidence="2 4" id="KW-0808">Transferase</keyword>
<dbReference type="Proteomes" id="UP001301442">
    <property type="component" value="Chromosome"/>
</dbReference>
<dbReference type="InterPro" id="IPR018193">
    <property type="entry name" value="Glyc_kinase_flavodox-like_fold"/>
</dbReference>
<name>A0ABZ0GM82_9GAMM</name>
<gene>
    <name evidence="5" type="ORF">RI844_15000</name>
</gene>
<dbReference type="PIRSF" id="PIRSF006078">
    <property type="entry name" value="GlxK"/>
    <property type="match status" value="1"/>
</dbReference>
<protein>
    <submittedName>
        <fullName evidence="5">Glycerate kinase</fullName>
        <ecNumber evidence="5">2.7.1.31</ecNumber>
    </submittedName>
</protein>
<dbReference type="Gene3D" id="3.90.1510.10">
    <property type="entry name" value="Glycerate kinase, domain 2"/>
    <property type="match status" value="1"/>
</dbReference>
<dbReference type="GO" id="GO:0008887">
    <property type="term" value="F:glycerate kinase activity"/>
    <property type="evidence" value="ECO:0007669"/>
    <property type="project" value="UniProtKB-EC"/>
</dbReference>
<dbReference type="RefSeq" id="WP_348395479.1">
    <property type="nucleotide sequence ID" value="NZ_CP136600.1"/>
</dbReference>
<sequence>MKIVIAPDSFKESLTALEVANAIESGFKRVFSDAQYIKVPMADGGEGTVQALIDATNGKIVHTSVKGPLHATVDSFYGIMGDGKTAVIEMAAASGLHLLNEDNKDAKFTCSFGTGQLIIDALEKGISKFIIGLGGSATNDGGAGMLTALGAMLTDRNGDALPPGGAHLHSVSNIDVSALHPKLSKASFQVACDVTNPLCGVTGASAVFGPQKGASKQDIALLDANLLHFGQKLEALTGKNIINFSGAGAAGGMAASLLAICNATLQSGVELVINTLALNEQVKGADVVITGEGRIDSQTVFGKTPIGVAKVATNNNCPVIAIAGSVSADYEIVLQHGIDAVFPILSEPGNLADALANGATNIERTAFNIAQTIKLTN</sequence>
<evidence type="ECO:0000256" key="2">
    <source>
        <dbReference type="ARBA" id="ARBA00022679"/>
    </source>
</evidence>
<dbReference type="Gene3D" id="3.40.50.10350">
    <property type="entry name" value="Glycerate kinase, domain 1"/>
    <property type="match status" value="1"/>
</dbReference>
<evidence type="ECO:0000313" key="5">
    <source>
        <dbReference type="EMBL" id="WOH36667.1"/>
    </source>
</evidence>
<dbReference type="PANTHER" id="PTHR21599:SF0">
    <property type="entry name" value="GLYCERATE KINASE"/>
    <property type="match status" value="1"/>
</dbReference>
<accession>A0ABZ0GM82</accession>
<reference evidence="5 6" key="1">
    <citation type="submission" date="2023-09" db="EMBL/GenBank/DDBJ databases">
        <authorList>
            <person name="Qi X."/>
        </authorList>
    </citation>
    <scope>NUCLEOTIDE SEQUENCE [LARGE SCALE GENOMIC DNA]</scope>
    <source>
        <strain evidence="5 6">S1-1</strain>
    </source>
</reference>
<dbReference type="SUPFAM" id="SSF110738">
    <property type="entry name" value="Glycerate kinase I"/>
    <property type="match status" value="1"/>
</dbReference>
<evidence type="ECO:0000256" key="4">
    <source>
        <dbReference type="PIRNR" id="PIRNR006078"/>
    </source>
</evidence>
<dbReference type="InterPro" id="IPR004381">
    <property type="entry name" value="Glycerate_kinase"/>
</dbReference>
<evidence type="ECO:0000313" key="6">
    <source>
        <dbReference type="Proteomes" id="UP001301442"/>
    </source>
</evidence>
<dbReference type="InterPro" id="IPR018197">
    <property type="entry name" value="Glycerate_kinase_RE-like"/>
</dbReference>
<dbReference type="EMBL" id="CP136600">
    <property type="protein sequence ID" value="WOH36667.1"/>
    <property type="molecule type" value="Genomic_DNA"/>
</dbReference>
<dbReference type="Pfam" id="PF02595">
    <property type="entry name" value="Gly_kinase"/>
    <property type="match status" value="1"/>
</dbReference>
<dbReference type="InterPro" id="IPR036129">
    <property type="entry name" value="Glycerate_kinase_sf"/>
</dbReference>
<proteinExistence type="inferred from homology"/>